<evidence type="ECO:0000256" key="6">
    <source>
        <dbReference type="ARBA" id="ARBA00022691"/>
    </source>
</evidence>
<dbReference type="NCBIfam" id="TIGR01469">
    <property type="entry name" value="cobA_cysG_Cterm"/>
    <property type="match status" value="1"/>
</dbReference>
<dbReference type="EMBL" id="MOXJ01000006">
    <property type="protein sequence ID" value="PDO11023.1"/>
    <property type="molecule type" value="Genomic_DNA"/>
</dbReference>
<dbReference type="Gene3D" id="3.40.1010.10">
    <property type="entry name" value="Cobalt-precorrin-4 Transmethylase, Domain 1"/>
    <property type="match status" value="1"/>
</dbReference>
<dbReference type="Gene3D" id="3.40.50.10090">
    <property type="match status" value="2"/>
</dbReference>
<dbReference type="InterPro" id="IPR014777">
    <property type="entry name" value="4pyrrole_Mease_sub1"/>
</dbReference>
<protein>
    <recommendedName>
        <fullName evidence="3">Uroporphyrinogen-III C-methyltransferase</fullName>
        <ecNumber evidence="2">2.1.1.107</ecNumber>
    </recommendedName>
    <alternativeName>
        <fullName evidence="8">Uroporphyrinogen III methylase</fullName>
    </alternativeName>
</protein>
<comment type="similarity">
    <text evidence="1 9">Belongs to the precorrin methyltransferase family.</text>
</comment>
<dbReference type="Pfam" id="PF02602">
    <property type="entry name" value="HEM4"/>
    <property type="match status" value="1"/>
</dbReference>
<dbReference type="GO" id="GO:0019354">
    <property type="term" value="P:siroheme biosynthetic process"/>
    <property type="evidence" value="ECO:0007669"/>
    <property type="project" value="InterPro"/>
</dbReference>
<dbReference type="Gene3D" id="3.30.950.10">
    <property type="entry name" value="Methyltransferase, Cobalt-precorrin-4 Transmethylase, Domain 2"/>
    <property type="match status" value="1"/>
</dbReference>
<dbReference type="Pfam" id="PF00590">
    <property type="entry name" value="TP_methylase"/>
    <property type="match status" value="1"/>
</dbReference>
<dbReference type="EC" id="2.1.1.107" evidence="2"/>
<dbReference type="InterPro" id="IPR003043">
    <property type="entry name" value="Uropor_MeTrfase_CS"/>
</dbReference>
<dbReference type="GO" id="GO:0004852">
    <property type="term" value="F:uroporphyrinogen-III synthase activity"/>
    <property type="evidence" value="ECO:0007669"/>
    <property type="project" value="InterPro"/>
</dbReference>
<dbReference type="InterPro" id="IPR014776">
    <property type="entry name" value="4pyrrole_Mease_sub2"/>
</dbReference>
<comment type="caution">
    <text evidence="12">The sequence shown here is derived from an EMBL/GenBank/DDBJ whole genome shotgun (WGS) entry which is preliminary data.</text>
</comment>
<evidence type="ECO:0000256" key="9">
    <source>
        <dbReference type="RuleBase" id="RU003960"/>
    </source>
</evidence>
<dbReference type="InterPro" id="IPR035996">
    <property type="entry name" value="4pyrrol_Methylase_sf"/>
</dbReference>
<dbReference type="InterPro" id="IPR000878">
    <property type="entry name" value="4pyrrol_Mease"/>
</dbReference>
<dbReference type="CDD" id="cd06578">
    <property type="entry name" value="HemD"/>
    <property type="match status" value="1"/>
</dbReference>
<feature type="domain" description="Tetrapyrrole methylase" evidence="10">
    <location>
        <begin position="7"/>
        <end position="219"/>
    </location>
</feature>
<dbReference type="FunFam" id="3.30.950.10:FF:000001">
    <property type="entry name" value="Siroheme synthase"/>
    <property type="match status" value="1"/>
</dbReference>
<evidence type="ECO:0000256" key="5">
    <source>
        <dbReference type="ARBA" id="ARBA00022679"/>
    </source>
</evidence>
<evidence type="ECO:0000256" key="7">
    <source>
        <dbReference type="ARBA" id="ARBA00023244"/>
    </source>
</evidence>
<organism evidence="12 13">
    <name type="scientific">Candidatus Reconcilbacillus cellulovorans</name>
    <dbReference type="NCBI Taxonomy" id="1906605"/>
    <lineage>
        <taxon>Bacteria</taxon>
        <taxon>Bacillati</taxon>
        <taxon>Bacillota</taxon>
        <taxon>Bacilli</taxon>
        <taxon>Bacillales</taxon>
        <taxon>Paenibacillaceae</taxon>
        <taxon>Candidatus Reconcilbacillus</taxon>
    </lineage>
</organism>
<evidence type="ECO:0000259" key="10">
    <source>
        <dbReference type="Pfam" id="PF00590"/>
    </source>
</evidence>
<gene>
    <name evidence="12" type="ORF">BLM47_04170</name>
</gene>
<keyword evidence="6" id="KW-0949">S-adenosyl-L-methionine</keyword>
<evidence type="ECO:0000256" key="1">
    <source>
        <dbReference type="ARBA" id="ARBA00005879"/>
    </source>
</evidence>
<dbReference type="SUPFAM" id="SSF69618">
    <property type="entry name" value="HemD-like"/>
    <property type="match status" value="1"/>
</dbReference>
<dbReference type="AlphaFoldDB" id="A0A2A6E208"/>
<keyword evidence="5 9" id="KW-0808">Transferase</keyword>
<dbReference type="SUPFAM" id="SSF53790">
    <property type="entry name" value="Tetrapyrrole methylase"/>
    <property type="match status" value="1"/>
</dbReference>
<evidence type="ECO:0000256" key="3">
    <source>
        <dbReference type="ARBA" id="ARBA00018323"/>
    </source>
</evidence>
<dbReference type="InterPro" id="IPR006366">
    <property type="entry name" value="CobA/CysG_C"/>
</dbReference>
<evidence type="ECO:0000256" key="2">
    <source>
        <dbReference type="ARBA" id="ARBA00012162"/>
    </source>
</evidence>
<evidence type="ECO:0000313" key="13">
    <source>
        <dbReference type="Proteomes" id="UP000243688"/>
    </source>
</evidence>
<dbReference type="GO" id="GO:0032259">
    <property type="term" value="P:methylation"/>
    <property type="evidence" value="ECO:0007669"/>
    <property type="project" value="UniProtKB-KW"/>
</dbReference>
<evidence type="ECO:0000256" key="8">
    <source>
        <dbReference type="ARBA" id="ARBA00079776"/>
    </source>
</evidence>
<dbReference type="CDD" id="cd11642">
    <property type="entry name" value="SUMT"/>
    <property type="match status" value="1"/>
</dbReference>
<reference evidence="12 13" key="1">
    <citation type="submission" date="2016-12" db="EMBL/GenBank/DDBJ databases">
        <title>Candidatus Reconcilibacillus cellulovorans genome.</title>
        <authorList>
            <person name="Kolinko S."/>
            <person name="Wu Y.-W."/>
            <person name="Tachea F."/>
            <person name="Denzel E."/>
            <person name="Hiras J."/>
            <person name="Baecker N."/>
            <person name="Chan L.J."/>
            <person name="Eichorst S.A."/>
            <person name="Frey D."/>
            <person name="Adams P.D."/>
            <person name="Pray T."/>
            <person name="Tanjore D."/>
            <person name="Petzold C.J."/>
            <person name="Gladden J.M."/>
            <person name="Simmons B.A."/>
            <person name="Singer S.W."/>
        </authorList>
    </citation>
    <scope>NUCLEOTIDE SEQUENCE [LARGE SCALE GENOMIC DNA]</scope>
    <source>
        <strain evidence="12">JTherm</strain>
    </source>
</reference>
<keyword evidence="4 9" id="KW-0489">Methyltransferase</keyword>
<name>A0A2A6E208_9BACL</name>
<dbReference type="PANTHER" id="PTHR45790:SF3">
    <property type="entry name" value="S-ADENOSYL-L-METHIONINE-DEPENDENT UROPORPHYRINOGEN III METHYLTRANSFERASE, CHLOROPLASTIC"/>
    <property type="match status" value="1"/>
</dbReference>
<sequence>MASGIGKVYLVGAGPGDAKLLTIRGLEALRKADAVVYDRLVNPRLLRYAKPEADKIFVGKEKDNHILNQDEINRLLVELAKAGKTVVRLKGGDPAVFGRLGEEAVHLVDNGVPFEIVPGVSSATAVPAYAGIPVTHREYASSLSIVAGHEFPNKTYPQADFAKLAEASGTLVFLMGVSNLGTICAELRRAGKPPDFPMALIRWGTWMEQTTLTGTLADIERKAREAEFGPPAVIVAGEVVRLRDRLAWFEQKPLFGLRVLITRDRGQSDELADRIDELGGEPVECPMIRIRPTRDPARLARLDAAIDRLDEFDWIMFTSANGVEHFFRRMRERSADVRRLARARIAVVGEKTAAALADSGLKADVVPDQYEAERLLEVIRGLARAGERALLPRGDIAREMLPDGLRAIGLEVEEVVVYENVPAEESAEAVRMLSEGAIHAVVFTSSSTVRNFVRALRDGGVTDVASFLMRTAVVCIGPVTAGTAEEEGMRVTRVARRSTVDGLIEALVDVARERRKAE</sequence>
<feature type="domain" description="Tetrapyrrole biosynthesis uroporphyrinogen III synthase" evidence="11">
    <location>
        <begin position="269"/>
        <end position="505"/>
    </location>
</feature>
<dbReference type="Proteomes" id="UP000243688">
    <property type="component" value="Unassembled WGS sequence"/>
</dbReference>
<dbReference type="InterPro" id="IPR036108">
    <property type="entry name" value="4pyrrol_syn_uPrphyn_synt_sf"/>
</dbReference>
<dbReference type="InterPro" id="IPR003754">
    <property type="entry name" value="4pyrrol_synth_uPrphyn_synth"/>
</dbReference>
<dbReference type="InterPro" id="IPR050161">
    <property type="entry name" value="Siro_Cobalamin_biosynth"/>
</dbReference>
<keyword evidence="7" id="KW-0627">Porphyrin biosynthesis</keyword>
<dbReference type="PROSITE" id="PS00840">
    <property type="entry name" value="SUMT_2"/>
    <property type="match status" value="1"/>
</dbReference>
<dbReference type="PANTHER" id="PTHR45790">
    <property type="entry name" value="SIROHEME SYNTHASE-RELATED"/>
    <property type="match status" value="1"/>
</dbReference>
<dbReference type="GO" id="GO:0004851">
    <property type="term" value="F:uroporphyrin-III C-methyltransferase activity"/>
    <property type="evidence" value="ECO:0007669"/>
    <property type="project" value="UniProtKB-EC"/>
</dbReference>
<evidence type="ECO:0000259" key="11">
    <source>
        <dbReference type="Pfam" id="PF02602"/>
    </source>
</evidence>
<accession>A0A2A6E208</accession>
<evidence type="ECO:0000313" key="12">
    <source>
        <dbReference type="EMBL" id="PDO11023.1"/>
    </source>
</evidence>
<dbReference type="NCBIfam" id="NF004790">
    <property type="entry name" value="PRK06136.1"/>
    <property type="match status" value="1"/>
</dbReference>
<dbReference type="FunFam" id="3.40.1010.10:FF:000001">
    <property type="entry name" value="Siroheme synthase"/>
    <property type="match status" value="1"/>
</dbReference>
<evidence type="ECO:0000256" key="4">
    <source>
        <dbReference type="ARBA" id="ARBA00022603"/>
    </source>
</evidence>
<proteinExistence type="inferred from homology"/>
<dbReference type="PROSITE" id="PS00839">
    <property type="entry name" value="SUMT_1"/>
    <property type="match status" value="1"/>
</dbReference>